<evidence type="ECO:0000313" key="1">
    <source>
        <dbReference type="EMBL" id="KAI3681310.1"/>
    </source>
</evidence>
<comment type="caution">
    <text evidence="1">The sequence shown here is derived from an EMBL/GenBank/DDBJ whole genome shotgun (WGS) entry which is preliminary data.</text>
</comment>
<accession>A0ACB8Y8Z4</accession>
<sequence length="311" mass="35215">MACLEASTPVKKLHIHASQHLDANFVTPTPEKTDETLNVRCKKEPAKLLEKLLNLRKQLPTFQNICRQVETLTKREFSYRRLAQIKFIFPEVVQADKILLHNKKTLSMEPDIKVTLLIDVIEGHVEHSLYIALWHTFSIGSSSLSIHIQRHFSRKDVEESTKTELSPLPVSPSSITSNTTNNKEIDFSPCSDLVKHDKVLQVANEDTPMKPPLVLDEITIETPDLSTPKRSIPTKNKLKSVVSQKGMASNLFAKRSLDFSTADDEGEIEKQIELLVNKVPDWISKKVDPCGDFLYNINRGSDLKPVTERLT</sequence>
<reference evidence="1 2" key="2">
    <citation type="journal article" date="2022" name="Mol. Ecol. Resour.">
        <title>The genomes of chicory, endive, great burdock and yacon provide insights into Asteraceae paleo-polyploidization history and plant inulin production.</title>
        <authorList>
            <person name="Fan W."/>
            <person name="Wang S."/>
            <person name="Wang H."/>
            <person name="Wang A."/>
            <person name="Jiang F."/>
            <person name="Liu H."/>
            <person name="Zhao H."/>
            <person name="Xu D."/>
            <person name="Zhang Y."/>
        </authorList>
    </citation>
    <scope>NUCLEOTIDE SEQUENCE [LARGE SCALE GENOMIC DNA]</scope>
    <source>
        <strain evidence="2">cv. Niubang</strain>
    </source>
</reference>
<gene>
    <name evidence="1" type="ORF">L6452_36100</name>
</gene>
<reference evidence="2" key="1">
    <citation type="journal article" date="2022" name="Mol. Ecol. Resour.">
        <title>The genomes of chicory, endive, great burdock and yacon provide insights into Asteraceae palaeo-polyploidization history and plant inulin production.</title>
        <authorList>
            <person name="Fan W."/>
            <person name="Wang S."/>
            <person name="Wang H."/>
            <person name="Wang A."/>
            <person name="Jiang F."/>
            <person name="Liu H."/>
            <person name="Zhao H."/>
            <person name="Xu D."/>
            <person name="Zhang Y."/>
        </authorList>
    </citation>
    <scope>NUCLEOTIDE SEQUENCE [LARGE SCALE GENOMIC DNA]</scope>
    <source>
        <strain evidence="2">cv. Niubang</strain>
    </source>
</reference>
<protein>
    <submittedName>
        <fullName evidence="1">Uncharacterized protein</fullName>
    </submittedName>
</protein>
<name>A0ACB8Y8Z4_ARCLA</name>
<keyword evidence="2" id="KW-1185">Reference proteome</keyword>
<organism evidence="1 2">
    <name type="scientific">Arctium lappa</name>
    <name type="common">Greater burdock</name>
    <name type="synonym">Lappa major</name>
    <dbReference type="NCBI Taxonomy" id="4217"/>
    <lineage>
        <taxon>Eukaryota</taxon>
        <taxon>Viridiplantae</taxon>
        <taxon>Streptophyta</taxon>
        <taxon>Embryophyta</taxon>
        <taxon>Tracheophyta</taxon>
        <taxon>Spermatophyta</taxon>
        <taxon>Magnoliopsida</taxon>
        <taxon>eudicotyledons</taxon>
        <taxon>Gunneridae</taxon>
        <taxon>Pentapetalae</taxon>
        <taxon>asterids</taxon>
        <taxon>campanulids</taxon>
        <taxon>Asterales</taxon>
        <taxon>Asteraceae</taxon>
        <taxon>Carduoideae</taxon>
        <taxon>Cardueae</taxon>
        <taxon>Arctiinae</taxon>
        <taxon>Arctium</taxon>
    </lineage>
</organism>
<dbReference type="EMBL" id="CM042059">
    <property type="protein sequence ID" value="KAI3681310.1"/>
    <property type="molecule type" value="Genomic_DNA"/>
</dbReference>
<evidence type="ECO:0000313" key="2">
    <source>
        <dbReference type="Proteomes" id="UP001055879"/>
    </source>
</evidence>
<proteinExistence type="predicted"/>
<dbReference type="Proteomes" id="UP001055879">
    <property type="component" value="Linkage Group LG13"/>
</dbReference>